<protein>
    <submittedName>
        <fullName evidence="2">Uncharacterized protein</fullName>
    </submittedName>
</protein>
<dbReference type="HOGENOM" id="CLU_1509191_0_0_6"/>
<gene>
    <name evidence="2" type="ordered locus">PAJ_1983</name>
</gene>
<accession>A0A0H3KYD0</accession>
<evidence type="ECO:0000313" key="3">
    <source>
        <dbReference type="Proteomes" id="UP000006690"/>
    </source>
</evidence>
<organism evidence="2 3">
    <name type="scientific">Pantoea ananatis (strain AJ13355)</name>
    <dbReference type="NCBI Taxonomy" id="932677"/>
    <lineage>
        <taxon>Bacteria</taxon>
        <taxon>Pseudomonadati</taxon>
        <taxon>Pseudomonadota</taxon>
        <taxon>Gammaproteobacteria</taxon>
        <taxon>Enterobacterales</taxon>
        <taxon>Erwiniaceae</taxon>
        <taxon>Pantoea</taxon>
    </lineage>
</organism>
<evidence type="ECO:0000256" key="1">
    <source>
        <dbReference type="SAM" id="Phobius"/>
    </source>
</evidence>
<feature type="transmembrane region" description="Helical" evidence="1">
    <location>
        <begin position="150"/>
        <end position="175"/>
    </location>
</feature>
<dbReference type="KEGG" id="paj:PAJ_1983"/>
<keyword evidence="1" id="KW-1133">Transmembrane helix</keyword>
<dbReference type="EMBL" id="AP012032">
    <property type="protein sequence ID" value="BAK12063.1"/>
    <property type="molecule type" value="Genomic_DNA"/>
</dbReference>
<proteinExistence type="predicted"/>
<reference evidence="3" key="1">
    <citation type="journal article" date="2012" name="Appl. Microbiol. Biotechnol.">
        <title>The complete genome sequence of Pantoea ananatis AJ13355, an organism with great biotechnological potential.</title>
        <authorList>
            <person name="Hara Y."/>
            <person name="Kadotani N."/>
            <person name="Izui H."/>
            <person name="Katashkina J.I."/>
            <person name="Kuvaeva T.M."/>
            <person name="Andreeva I.G."/>
            <person name="Golubeva L.I."/>
            <person name="Malko D.B."/>
            <person name="Makeev V.J."/>
            <person name="Mashko S.V."/>
            <person name="Kozlov Y.I."/>
        </authorList>
    </citation>
    <scope>NUCLEOTIDE SEQUENCE [LARGE SCALE GENOMIC DNA]</scope>
    <source>
        <strain evidence="3">AJ13355</strain>
    </source>
</reference>
<keyword evidence="1" id="KW-0812">Transmembrane</keyword>
<dbReference type="AlphaFoldDB" id="A0A0H3KYD0"/>
<dbReference type="Proteomes" id="UP000006690">
    <property type="component" value="Chromosome"/>
</dbReference>
<sequence length="178" mass="18249">MACGTASSTMPSFFACLARRFLPVRISGKAFCTPIKRGRRCVPPDPGSSPNCTSGRPIRVLSSSEQMRALQASASSSPPPRQAPWIAATTGNGNAAIAAITSCPCLASASASWALWQRSIMLISAPAIKLSGLPEISTSPSSCGCLRASAIITAICAANAALSVFIFSLGTSMVITPT</sequence>
<evidence type="ECO:0000313" key="2">
    <source>
        <dbReference type="EMBL" id="BAK12063.1"/>
    </source>
</evidence>
<keyword evidence="1" id="KW-0472">Membrane</keyword>
<name>A0A0H3KYD0_PANAA</name>